<dbReference type="PANTHER" id="PTHR31630:SF6">
    <property type="entry name" value="PHYTANOYL-COA DIOXYGENASE-RELATED"/>
    <property type="match status" value="1"/>
</dbReference>
<name>A0A815E0E9_ADIRI</name>
<organism evidence="2 3">
    <name type="scientific">Adineta ricciae</name>
    <name type="common">Rotifer</name>
    <dbReference type="NCBI Taxonomy" id="249248"/>
    <lineage>
        <taxon>Eukaryota</taxon>
        <taxon>Metazoa</taxon>
        <taxon>Spiralia</taxon>
        <taxon>Gnathifera</taxon>
        <taxon>Rotifera</taxon>
        <taxon>Eurotatoria</taxon>
        <taxon>Bdelloidea</taxon>
        <taxon>Adinetida</taxon>
        <taxon>Adinetidae</taxon>
        <taxon>Adineta</taxon>
    </lineage>
</organism>
<comment type="caution">
    <text evidence="2">The sequence shown here is derived from an EMBL/GenBank/DDBJ whole genome shotgun (WGS) entry which is preliminary data.</text>
</comment>
<dbReference type="OrthoDB" id="445007at2759"/>
<dbReference type="Pfam" id="PF05721">
    <property type="entry name" value="PhyH"/>
    <property type="match status" value="1"/>
</dbReference>
<evidence type="ECO:0000313" key="2">
    <source>
        <dbReference type="EMBL" id="CAF1300442.1"/>
    </source>
</evidence>
<dbReference type="SUPFAM" id="SSF51197">
    <property type="entry name" value="Clavaminate synthase-like"/>
    <property type="match status" value="1"/>
</dbReference>
<feature type="region of interest" description="Disordered" evidence="1">
    <location>
        <begin position="601"/>
        <end position="625"/>
    </location>
</feature>
<dbReference type="PANTHER" id="PTHR31630">
    <property type="entry name" value="PHYTANOYL-COA DIOXYGENASE-RELATED-RELATED"/>
    <property type="match status" value="1"/>
</dbReference>
<dbReference type="AlphaFoldDB" id="A0A815E0E9"/>
<dbReference type="InterPro" id="IPR008775">
    <property type="entry name" value="Phytyl_CoA_dOase-like"/>
</dbReference>
<dbReference type="Proteomes" id="UP000663852">
    <property type="component" value="Unassembled WGS sequence"/>
</dbReference>
<gene>
    <name evidence="2" type="ORF">EDS130_LOCUS30574</name>
</gene>
<evidence type="ECO:0000313" key="3">
    <source>
        <dbReference type="Proteomes" id="UP000663852"/>
    </source>
</evidence>
<reference evidence="2" key="1">
    <citation type="submission" date="2021-02" db="EMBL/GenBank/DDBJ databases">
        <authorList>
            <person name="Nowell W R."/>
        </authorList>
    </citation>
    <scope>NUCLEOTIDE SEQUENCE</scope>
</reference>
<protein>
    <submittedName>
        <fullName evidence="2">Uncharacterized protein</fullName>
    </submittedName>
</protein>
<sequence>MSNSDAEKESSCITAFSDDEGFTKSFSINETNELLDFFHKYGFVVIRDIVDSQSQIENTVDEIWNLLRVLNPKIDKNDSSTWEDANWPIQMGLKDGGFISHMSDVATKMCWENRQHPNIVKLFQILLQQDDLWVKFDRYGFMRPTKDIPFTNKDNNSITIEDRPEWRSKPNWLHWDQNPWKYPDFMGIQGLLALSDTNSNTGGFHCVPSFTHRFKQWSIDNEQAHRSRGGLVNVPSDDPIRNEVKQIHVRKGSFVAWDSRLPHGNFPNNNNQFRIVQYIAFEPAKENDERELTSRIDAFHMRRLCSKADEQLAGFPEPQLTELGEKIIGIRIARNDYDETIPPLLRRMLNLTKLNLCLTLGLFSQKIVDGNIIRRDIVSQLPKLKKFDFFIHSITFKQNEDTIPSIDDIQRTFIGFEKSSVQCHANYLPKSKQSHCHIYCKRCSMIYFNFITNHFHGGIFHSVRKISLLDEMPFENEFFRRIAQSFPMLEELSVINNEEQQQKKQVFISNNDLENSSPIKYPHLHELRLVRVPDDYVEQFLLNTKTCLEKKFILYVDQLALRKKPSESNIEISNFIWSTGSSLSTTMFTFSAKSGKKRKCGKKAEKRKFSAKSGRSGHPDSDYPGYYGTVGSARIRRQGTCRNLLESAKTAPESRRAVPEPTQISMDPVAGMIYLEKPHPNPTCNEIHSLPSQCESENDDHHRSLSPKRQHLLNDLQFQKILADLKLSPATSDNKP</sequence>
<feature type="compositionally biased region" description="Basic residues" evidence="1">
    <location>
        <begin position="601"/>
        <end position="610"/>
    </location>
</feature>
<proteinExistence type="predicted"/>
<dbReference type="Gene3D" id="2.60.120.620">
    <property type="entry name" value="q2cbj1_9rhob like domain"/>
    <property type="match status" value="1"/>
</dbReference>
<evidence type="ECO:0000256" key="1">
    <source>
        <dbReference type="SAM" id="MobiDB-lite"/>
    </source>
</evidence>
<accession>A0A815E0E9</accession>
<dbReference type="EMBL" id="CAJNOJ010000216">
    <property type="protein sequence ID" value="CAF1300442.1"/>
    <property type="molecule type" value="Genomic_DNA"/>
</dbReference>